<organism evidence="2 3">
    <name type="scientific">Pipra filicauda</name>
    <name type="common">Wire-tailed manakin</name>
    <dbReference type="NCBI Taxonomy" id="649802"/>
    <lineage>
        <taxon>Eukaryota</taxon>
        <taxon>Metazoa</taxon>
        <taxon>Chordata</taxon>
        <taxon>Craniata</taxon>
        <taxon>Vertebrata</taxon>
        <taxon>Euteleostomi</taxon>
        <taxon>Archelosauria</taxon>
        <taxon>Archosauria</taxon>
        <taxon>Dinosauria</taxon>
        <taxon>Saurischia</taxon>
        <taxon>Theropoda</taxon>
        <taxon>Coelurosauria</taxon>
        <taxon>Aves</taxon>
        <taxon>Neognathae</taxon>
        <taxon>Neoaves</taxon>
        <taxon>Telluraves</taxon>
        <taxon>Australaves</taxon>
        <taxon>Passeriformes</taxon>
        <taxon>Pipridae</taxon>
        <taxon>Pipra</taxon>
    </lineage>
</organism>
<evidence type="ECO:0000313" key="2">
    <source>
        <dbReference type="Proteomes" id="UP000504627"/>
    </source>
</evidence>
<protein>
    <submittedName>
        <fullName evidence="3">Translation initiation factor IF-2-like</fullName>
    </submittedName>
</protein>
<evidence type="ECO:0000256" key="1">
    <source>
        <dbReference type="SAM" id="MobiDB-lite"/>
    </source>
</evidence>
<feature type="compositionally biased region" description="Basic and acidic residues" evidence="1">
    <location>
        <begin position="295"/>
        <end position="306"/>
    </location>
</feature>
<dbReference type="Proteomes" id="UP000504627">
    <property type="component" value="Unplaced"/>
</dbReference>
<dbReference type="InParanoid" id="A0A7R5L3X4"/>
<dbReference type="GeneID" id="113991222"/>
<keyword evidence="2" id="KW-1185">Reference proteome</keyword>
<feature type="compositionally biased region" description="Basic residues" evidence="1">
    <location>
        <begin position="169"/>
        <end position="179"/>
    </location>
</feature>
<feature type="compositionally biased region" description="Polar residues" evidence="1">
    <location>
        <begin position="211"/>
        <end position="222"/>
    </location>
</feature>
<feature type="region of interest" description="Disordered" evidence="1">
    <location>
        <begin position="1"/>
        <end position="344"/>
    </location>
</feature>
<feature type="compositionally biased region" description="Polar residues" evidence="1">
    <location>
        <begin position="141"/>
        <end position="153"/>
    </location>
</feature>
<dbReference type="AlphaFoldDB" id="A0A7R5L3X4"/>
<sequence>MMLLGSSWNLLPAPSSILGHGQGWDPPRHTRSPEGQAGQAPSAAPPQARGHPGRIPEPSAHPSQARGHPARIPEPSQHPQFIHPRHRDTQRGSQNPQLIHPRHRDTQGGSQNPQLIHPRHRDIQGGSQNPQLIHPRHGDTQRGSQNPPSTLGSSIPRPPAHSWPFPRLHTLHTRTHHPPMARDPHPSPRGTDWEQLGPAPGTLCSRDRDTASQCPTPLQGQAQLPAGSMARAGRGDTAQRPGGSPAAPPHPHTCTGLGFPSARTCPRRLPTQDKGAERGRGTERRRMDGQSASPGRREVEAGDGGRRWRLPTSIHPSPRGGEGGRGTTSHCGSRAASIPQLHVT</sequence>
<feature type="compositionally biased region" description="Basic and acidic residues" evidence="1">
    <location>
        <begin position="270"/>
        <end position="288"/>
    </location>
</feature>
<gene>
    <name evidence="3" type="primary">LOC113991222</name>
</gene>
<accession>A0A7R5L3X4</accession>
<name>A0A7R5L3X4_9PASS</name>
<dbReference type="RefSeq" id="XP_039244324.1">
    <property type="nucleotide sequence ID" value="XM_039388390.1"/>
</dbReference>
<proteinExistence type="predicted"/>
<feature type="compositionally biased region" description="Low complexity" evidence="1">
    <location>
        <begin position="35"/>
        <end position="50"/>
    </location>
</feature>
<evidence type="ECO:0000313" key="3">
    <source>
        <dbReference type="RefSeq" id="XP_039244324.1"/>
    </source>
</evidence>
<reference evidence="3" key="1">
    <citation type="submission" date="2025-08" db="UniProtKB">
        <authorList>
            <consortium name="RefSeq"/>
        </authorList>
    </citation>
    <scope>IDENTIFICATION</scope>
    <source>
        <tissue evidence="3">Muscle</tissue>
    </source>
</reference>